<evidence type="ECO:0000313" key="7">
    <source>
        <dbReference type="Proteomes" id="UP000600449"/>
    </source>
</evidence>
<dbReference type="Proteomes" id="UP000600449">
    <property type="component" value="Unassembled WGS sequence"/>
</dbReference>
<gene>
    <name evidence="6" type="ORF">GCM10011322_23240</name>
</gene>
<organism evidence="6 7">
    <name type="scientific">Salinarimonas ramus</name>
    <dbReference type="NCBI Taxonomy" id="690164"/>
    <lineage>
        <taxon>Bacteria</taxon>
        <taxon>Pseudomonadati</taxon>
        <taxon>Pseudomonadota</taxon>
        <taxon>Alphaproteobacteria</taxon>
        <taxon>Hyphomicrobiales</taxon>
        <taxon>Salinarimonadaceae</taxon>
        <taxon>Salinarimonas</taxon>
    </lineage>
</organism>
<comment type="similarity">
    <text evidence="2">Belongs to the HAD-like hydrolase superfamily. CbbY/CbbZ/Gph/YieH family.</text>
</comment>
<dbReference type="SUPFAM" id="SSF56784">
    <property type="entry name" value="HAD-like"/>
    <property type="match status" value="1"/>
</dbReference>
<dbReference type="InterPro" id="IPR023214">
    <property type="entry name" value="HAD_sf"/>
</dbReference>
<accession>A0A917Q8W0</accession>
<keyword evidence="7" id="KW-1185">Reference proteome</keyword>
<comment type="caution">
    <text evidence="6">The sequence shown here is derived from an EMBL/GenBank/DDBJ whole genome shotgun (WGS) entry which is preliminary data.</text>
</comment>
<dbReference type="Gene3D" id="3.40.50.1000">
    <property type="entry name" value="HAD superfamily/HAD-like"/>
    <property type="match status" value="1"/>
</dbReference>
<name>A0A917Q8W0_9HYPH</name>
<dbReference type="Pfam" id="PF00702">
    <property type="entry name" value="Hydrolase"/>
    <property type="match status" value="1"/>
</dbReference>
<dbReference type="RefSeq" id="WP_188913048.1">
    <property type="nucleotide sequence ID" value="NZ_BMMF01000006.1"/>
</dbReference>
<evidence type="ECO:0000256" key="4">
    <source>
        <dbReference type="ARBA" id="ARBA00022842"/>
    </source>
</evidence>
<dbReference type="InterPro" id="IPR036412">
    <property type="entry name" value="HAD-like_sf"/>
</dbReference>
<keyword evidence="5" id="KW-0119">Carbohydrate metabolism</keyword>
<dbReference type="NCBIfam" id="TIGR01509">
    <property type="entry name" value="HAD-SF-IA-v3"/>
    <property type="match status" value="1"/>
</dbReference>
<comment type="cofactor">
    <cofactor evidence="1">
        <name>Mg(2+)</name>
        <dbReference type="ChEBI" id="CHEBI:18420"/>
    </cofactor>
</comment>
<dbReference type="AlphaFoldDB" id="A0A917Q8W0"/>
<keyword evidence="4" id="KW-0460">Magnesium</keyword>
<evidence type="ECO:0000256" key="1">
    <source>
        <dbReference type="ARBA" id="ARBA00001946"/>
    </source>
</evidence>
<dbReference type="SFLD" id="SFLDG01129">
    <property type="entry name" value="C1.5:_HAD__Beta-PGM__Phosphata"/>
    <property type="match status" value="1"/>
</dbReference>
<dbReference type="PANTHER" id="PTHR46193:SF18">
    <property type="entry name" value="HEXITOL PHOSPHATASE B"/>
    <property type="match status" value="1"/>
</dbReference>
<protein>
    <submittedName>
        <fullName evidence="6">Haloacid dehalogenase</fullName>
    </submittedName>
</protein>
<dbReference type="InterPro" id="IPR023198">
    <property type="entry name" value="PGP-like_dom2"/>
</dbReference>
<dbReference type="GO" id="GO:0003824">
    <property type="term" value="F:catalytic activity"/>
    <property type="evidence" value="ECO:0007669"/>
    <property type="project" value="UniProtKB-ARBA"/>
</dbReference>
<dbReference type="EMBL" id="BMMF01000006">
    <property type="protein sequence ID" value="GGK35687.1"/>
    <property type="molecule type" value="Genomic_DNA"/>
</dbReference>
<dbReference type="GO" id="GO:0046872">
    <property type="term" value="F:metal ion binding"/>
    <property type="evidence" value="ECO:0007669"/>
    <property type="project" value="UniProtKB-KW"/>
</dbReference>
<dbReference type="InterPro" id="IPR006439">
    <property type="entry name" value="HAD-SF_hydro_IA"/>
</dbReference>
<dbReference type="PANTHER" id="PTHR46193">
    <property type="entry name" value="6-PHOSPHOGLUCONATE PHOSPHATASE"/>
    <property type="match status" value="1"/>
</dbReference>
<evidence type="ECO:0000256" key="3">
    <source>
        <dbReference type="ARBA" id="ARBA00022723"/>
    </source>
</evidence>
<dbReference type="SFLD" id="SFLDS00003">
    <property type="entry name" value="Haloacid_Dehalogenase"/>
    <property type="match status" value="1"/>
</dbReference>
<proteinExistence type="inferred from homology"/>
<evidence type="ECO:0000313" key="6">
    <source>
        <dbReference type="EMBL" id="GGK35687.1"/>
    </source>
</evidence>
<dbReference type="Gene3D" id="1.10.150.240">
    <property type="entry name" value="Putative phosphatase, domain 2"/>
    <property type="match status" value="1"/>
</dbReference>
<dbReference type="InterPro" id="IPR051600">
    <property type="entry name" value="Beta-PGM-like"/>
</dbReference>
<reference evidence="6 7" key="1">
    <citation type="journal article" date="2014" name="Int. J. Syst. Evol. Microbiol.">
        <title>Complete genome sequence of Corynebacterium casei LMG S-19264T (=DSM 44701T), isolated from a smear-ripened cheese.</title>
        <authorList>
            <consortium name="US DOE Joint Genome Institute (JGI-PGF)"/>
            <person name="Walter F."/>
            <person name="Albersmeier A."/>
            <person name="Kalinowski J."/>
            <person name="Ruckert C."/>
        </authorList>
    </citation>
    <scope>NUCLEOTIDE SEQUENCE [LARGE SCALE GENOMIC DNA]</scope>
    <source>
        <strain evidence="6 7">CGMCC 1.9161</strain>
    </source>
</reference>
<evidence type="ECO:0000256" key="5">
    <source>
        <dbReference type="ARBA" id="ARBA00023277"/>
    </source>
</evidence>
<keyword evidence="3" id="KW-0479">Metal-binding</keyword>
<sequence length="259" mass="26888">MAKDTHPREPVTAALFDMDGVVTDTAQAHFAAWKETFDPVLARHGSGAAAAPFTQADYHAHVDGVPRLDGVRRLLAARGMALPEGVPGETDLDSVEGIAATKNRRFGAWLESRAVPAYPDTIALIRALRERGVRVGLFSASRNTARVLASAGVTDLFEAIVDGEVARALALPGKPDPAMPVEAARRLGAEPARAALFEDAVSGVEAGRRGGFGLVIGVDREAGAKRGSHAAALRASGADLVLDDLRAALPVLVPGAAIA</sequence>
<evidence type="ECO:0000256" key="2">
    <source>
        <dbReference type="ARBA" id="ARBA00006171"/>
    </source>
</evidence>